<feature type="compositionally biased region" description="Polar residues" evidence="1">
    <location>
        <begin position="1"/>
        <end position="33"/>
    </location>
</feature>
<feature type="compositionally biased region" description="Basic and acidic residues" evidence="1">
    <location>
        <begin position="272"/>
        <end position="293"/>
    </location>
</feature>
<evidence type="ECO:0000256" key="1">
    <source>
        <dbReference type="SAM" id="MobiDB-lite"/>
    </source>
</evidence>
<dbReference type="STRING" id="4999.A0A1Y1UGT8"/>
<feature type="region of interest" description="Disordered" evidence="1">
    <location>
        <begin position="1"/>
        <end position="48"/>
    </location>
</feature>
<dbReference type="AlphaFoldDB" id="A0A1Y1UGT8"/>
<name>A0A1Y1UGT8_9TREE</name>
<reference evidence="2 3" key="1">
    <citation type="submission" date="2017-03" db="EMBL/GenBank/DDBJ databases">
        <title>Widespread Adenine N6-methylation of Active Genes in Fungi.</title>
        <authorList>
            <consortium name="DOE Joint Genome Institute"/>
            <person name="Mondo S.J."/>
            <person name="Dannebaum R.O."/>
            <person name="Kuo R.C."/>
            <person name="Louie K.B."/>
            <person name="Bewick A.J."/>
            <person name="Labutti K."/>
            <person name="Haridas S."/>
            <person name="Kuo A."/>
            <person name="Salamov A."/>
            <person name="Ahrendt S.R."/>
            <person name="Lau R."/>
            <person name="Bowen B.P."/>
            <person name="Lipzen A."/>
            <person name="Sullivan W."/>
            <person name="Andreopoulos W.B."/>
            <person name="Clum A."/>
            <person name="Lindquist E."/>
            <person name="Daum C."/>
            <person name="Northen T.R."/>
            <person name="Ramamoorthy G."/>
            <person name="Schmitz R.J."/>
            <person name="Gryganskyi A."/>
            <person name="Culley D."/>
            <person name="Magnuson J."/>
            <person name="James T.Y."/>
            <person name="O'Malley M.A."/>
            <person name="Stajich J.E."/>
            <person name="Spatafora J.W."/>
            <person name="Visel A."/>
            <person name="Grigoriev I.V."/>
        </authorList>
    </citation>
    <scope>NUCLEOTIDE SEQUENCE [LARGE SCALE GENOMIC DNA]</scope>
    <source>
        <strain evidence="2 3">NRRL Y-17943</strain>
    </source>
</reference>
<organism evidence="2 3">
    <name type="scientific">Kockovaella imperatae</name>
    <dbReference type="NCBI Taxonomy" id="4999"/>
    <lineage>
        <taxon>Eukaryota</taxon>
        <taxon>Fungi</taxon>
        <taxon>Dikarya</taxon>
        <taxon>Basidiomycota</taxon>
        <taxon>Agaricomycotina</taxon>
        <taxon>Tremellomycetes</taxon>
        <taxon>Tremellales</taxon>
        <taxon>Cuniculitremaceae</taxon>
        <taxon>Kockovaella</taxon>
    </lineage>
</organism>
<comment type="caution">
    <text evidence="2">The sequence shown here is derived from an EMBL/GenBank/DDBJ whole genome shotgun (WGS) entry which is preliminary data.</text>
</comment>
<accession>A0A1Y1UGT8</accession>
<dbReference type="OrthoDB" id="3361363at2759"/>
<feature type="region of interest" description="Disordered" evidence="1">
    <location>
        <begin position="272"/>
        <end position="383"/>
    </location>
</feature>
<evidence type="ECO:0000313" key="3">
    <source>
        <dbReference type="Proteomes" id="UP000193218"/>
    </source>
</evidence>
<protein>
    <recommendedName>
        <fullName evidence="4">HIT domain-containing protein</fullName>
    </recommendedName>
</protein>
<sequence length="383" mass="41119">MALSRQMTPSPGHTPLHQTSFALEQSRTSSPLPVSQDGPGGNSRPFRGGLNPYFHPGCTLCSLIVSLPSDPLDPRTSSSRESSEEAGEGGATAGPSRPNRFLSAGMMDSSEGPDSLRRSSSLDSTGRLVIGGKHVLYFDQDITVYVAAGKERLCAEGKHLVVVLNRHVESVYDLSPADVPALSHMIDVSRRLLSHHRHADVESGSKGLDFRIGFVGSVIKDPSASHKHLHAHAMMGSVDTASSGAGFFRRNVVFGALNWWSIEDLRAEIREESSNNRVKSGYEDRQAPIDKVPDAGSVQGLSNALDPAPYSDATPKRPPFSNLGNVSASEDSPSIRRQGKGKMPSANLRLDAQGLPRETDKDEDGVQEVGHARPSGEYQPISL</sequence>
<evidence type="ECO:0008006" key="4">
    <source>
        <dbReference type="Google" id="ProtNLM"/>
    </source>
</evidence>
<dbReference type="Proteomes" id="UP000193218">
    <property type="component" value="Unassembled WGS sequence"/>
</dbReference>
<dbReference type="InParanoid" id="A0A1Y1UGT8"/>
<dbReference type="Gene3D" id="3.30.428.10">
    <property type="entry name" value="HIT-like"/>
    <property type="match status" value="1"/>
</dbReference>
<dbReference type="GeneID" id="33557761"/>
<dbReference type="InterPro" id="IPR036265">
    <property type="entry name" value="HIT-like_sf"/>
</dbReference>
<feature type="compositionally biased region" description="Polar residues" evidence="1">
    <location>
        <begin position="322"/>
        <end position="332"/>
    </location>
</feature>
<dbReference type="RefSeq" id="XP_021870806.1">
    <property type="nucleotide sequence ID" value="XM_022015952.1"/>
</dbReference>
<dbReference type="SUPFAM" id="SSF54197">
    <property type="entry name" value="HIT-like"/>
    <property type="match status" value="1"/>
</dbReference>
<feature type="region of interest" description="Disordered" evidence="1">
    <location>
        <begin position="71"/>
        <end position="122"/>
    </location>
</feature>
<keyword evidence="3" id="KW-1185">Reference proteome</keyword>
<dbReference type="Pfam" id="PF11969">
    <property type="entry name" value="DcpS_C"/>
    <property type="match status" value="1"/>
</dbReference>
<evidence type="ECO:0000313" key="2">
    <source>
        <dbReference type="EMBL" id="ORX36737.1"/>
    </source>
</evidence>
<gene>
    <name evidence="2" type="ORF">BD324DRAFT_626988</name>
</gene>
<dbReference type="EMBL" id="NBSH01000007">
    <property type="protein sequence ID" value="ORX36737.1"/>
    <property type="molecule type" value="Genomic_DNA"/>
</dbReference>
<proteinExistence type="predicted"/>